<dbReference type="Proteomes" id="UP000198956">
    <property type="component" value="Unassembled WGS sequence"/>
</dbReference>
<accession>A0A1G8AKK6</accession>
<name>A0A1G8AKK6_ANETH</name>
<evidence type="ECO:0000313" key="2">
    <source>
        <dbReference type="Proteomes" id="UP000198956"/>
    </source>
</evidence>
<protein>
    <submittedName>
        <fullName evidence="1">Uncharacterized protein</fullName>
    </submittedName>
</protein>
<evidence type="ECO:0000313" key="1">
    <source>
        <dbReference type="EMBL" id="SDH21481.1"/>
    </source>
</evidence>
<proteinExistence type="predicted"/>
<dbReference type="EMBL" id="FNDE01000016">
    <property type="protein sequence ID" value="SDH21481.1"/>
    <property type="molecule type" value="Genomic_DNA"/>
</dbReference>
<organism evidence="1 2">
    <name type="scientific">Aneurinibacillus thermoaerophilus</name>
    <dbReference type="NCBI Taxonomy" id="143495"/>
    <lineage>
        <taxon>Bacteria</taxon>
        <taxon>Bacillati</taxon>
        <taxon>Bacillota</taxon>
        <taxon>Bacilli</taxon>
        <taxon>Bacillales</taxon>
        <taxon>Paenibacillaceae</taxon>
        <taxon>Aneurinibacillus group</taxon>
        <taxon>Aneurinibacillus</taxon>
    </lineage>
</organism>
<dbReference type="AlphaFoldDB" id="A0A1G8AKK6"/>
<reference evidence="1 2" key="1">
    <citation type="submission" date="2016-10" db="EMBL/GenBank/DDBJ databases">
        <authorList>
            <person name="de Groot N.N."/>
        </authorList>
    </citation>
    <scope>NUCLEOTIDE SEQUENCE [LARGE SCALE GENOMIC DNA]</scope>
    <source>
        <strain evidence="1 2">L 420-91</strain>
    </source>
</reference>
<sequence length="48" mass="5609">MSVLFLYESSMYVIYRMQVMSLEGSSRGVFKTRVCPWGSELKIKNSRI</sequence>
<gene>
    <name evidence="1" type="ORF">SAMN04489735_101652</name>
</gene>